<proteinExistence type="inferred from homology"/>
<comment type="similarity">
    <text evidence="7">Belongs to the inorganic phosphate transporter (PiT) (TC 2.A.20) family.</text>
</comment>
<comment type="subcellular location">
    <subcellularLocation>
        <location evidence="1 7">Membrane</location>
        <topology evidence="1 7">Multi-pass membrane protein</topology>
    </subcellularLocation>
</comment>
<keyword evidence="3 7" id="KW-0592">Phosphate transport</keyword>
<comment type="function">
    <text evidence="7">Sodium-phosphate symporter.</text>
</comment>
<evidence type="ECO:0000256" key="3">
    <source>
        <dbReference type="ARBA" id="ARBA00022592"/>
    </source>
</evidence>
<name>A0ABQ7GMX8_DUNSA</name>
<keyword evidence="6 7" id="KW-0472">Membrane</keyword>
<organism evidence="8 9">
    <name type="scientific">Dunaliella salina</name>
    <name type="common">Green alga</name>
    <name type="synonym">Protococcus salinus</name>
    <dbReference type="NCBI Taxonomy" id="3046"/>
    <lineage>
        <taxon>Eukaryota</taxon>
        <taxon>Viridiplantae</taxon>
        <taxon>Chlorophyta</taxon>
        <taxon>core chlorophytes</taxon>
        <taxon>Chlorophyceae</taxon>
        <taxon>CS clade</taxon>
        <taxon>Chlamydomonadales</taxon>
        <taxon>Dunaliellaceae</taxon>
        <taxon>Dunaliella</taxon>
    </lineage>
</organism>
<feature type="transmembrane region" description="Helical" evidence="7">
    <location>
        <begin position="54"/>
        <end position="72"/>
    </location>
</feature>
<keyword evidence="4 7" id="KW-0812">Transmembrane</keyword>
<dbReference type="InterPro" id="IPR001204">
    <property type="entry name" value="Phos_transporter"/>
</dbReference>
<evidence type="ECO:0000256" key="5">
    <source>
        <dbReference type="ARBA" id="ARBA00022989"/>
    </source>
</evidence>
<dbReference type="EMBL" id="MU069681">
    <property type="protein sequence ID" value="KAF5835960.1"/>
    <property type="molecule type" value="Genomic_DNA"/>
</dbReference>
<dbReference type="Proteomes" id="UP000815325">
    <property type="component" value="Unassembled WGS sequence"/>
</dbReference>
<feature type="transmembrane region" description="Helical" evidence="7">
    <location>
        <begin position="134"/>
        <end position="156"/>
    </location>
</feature>
<accession>A0ABQ7GMX8</accession>
<feature type="transmembrane region" description="Helical" evidence="7">
    <location>
        <begin position="92"/>
        <end position="114"/>
    </location>
</feature>
<dbReference type="PANTHER" id="PTHR11101">
    <property type="entry name" value="PHOSPHATE TRANSPORTER"/>
    <property type="match status" value="1"/>
</dbReference>
<evidence type="ECO:0000313" key="9">
    <source>
        <dbReference type="Proteomes" id="UP000815325"/>
    </source>
</evidence>
<evidence type="ECO:0000256" key="4">
    <source>
        <dbReference type="ARBA" id="ARBA00022692"/>
    </source>
</evidence>
<keyword evidence="5 7" id="KW-1133">Transmembrane helix</keyword>
<comment type="caution">
    <text evidence="8">The sequence shown here is derived from an EMBL/GenBank/DDBJ whole genome shotgun (WGS) entry which is preliminary data.</text>
</comment>
<dbReference type="PANTHER" id="PTHR11101:SF96">
    <property type="entry name" value="PHOSPHATE TRANSPORTER"/>
    <property type="match status" value="1"/>
</dbReference>
<keyword evidence="9" id="KW-1185">Reference proteome</keyword>
<reference evidence="8" key="1">
    <citation type="submission" date="2017-08" db="EMBL/GenBank/DDBJ databases">
        <authorList>
            <person name="Polle J.E."/>
            <person name="Barry K."/>
            <person name="Cushman J."/>
            <person name="Schmutz J."/>
            <person name="Tran D."/>
            <person name="Hathwaick L.T."/>
            <person name="Yim W.C."/>
            <person name="Jenkins J."/>
            <person name="Mckie-Krisberg Z.M."/>
            <person name="Prochnik S."/>
            <person name="Lindquist E."/>
            <person name="Dockter R.B."/>
            <person name="Adam C."/>
            <person name="Molina H."/>
            <person name="Bunkerborg J."/>
            <person name="Jin E."/>
            <person name="Buchheim M."/>
            <person name="Magnuson J."/>
        </authorList>
    </citation>
    <scope>NUCLEOTIDE SEQUENCE</scope>
    <source>
        <strain evidence="8">CCAP 19/18</strain>
    </source>
</reference>
<feature type="transmembrane region" description="Helical" evidence="7">
    <location>
        <begin position="236"/>
        <end position="258"/>
    </location>
</feature>
<feature type="transmembrane region" description="Helical" evidence="7">
    <location>
        <begin position="202"/>
        <end position="224"/>
    </location>
</feature>
<feature type="transmembrane region" description="Helical" evidence="7">
    <location>
        <begin position="451"/>
        <end position="469"/>
    </location>
</feature>
<dbReference type="Pfam" id="PF01384">
    <property type="entry name" value="PHO4"/>
    <property type="match status" value="1"/>
</dbReference>
<protein>
    <recommendedName>
        <fullName evidence="7">Phosphate transporter</fullName>
    </recommendedName>
</protein>
<evidence type="ECO:0000256" key="1">
    <source>
        <dbReference type="ARBA" id="ARBA00004141"/>
    </source>
</evidence>
<feature type="transmembrane region" description="Helical" evidence="7">
    <location>
        <begin position="541"/>
        <end position="564"/>
    </location>
</feature>
<gene>
    <name evidence="8" type="ORF">DUNSADRAFT_6625</name>
</gene>
<evidence type="ECO:0000256" key="6">
    <source>
        <dbReference type="ARBA" id="ARBA00023136"/>
    </source>
</evidence>
<keyword evidence="2 7" id="KW-0813">Transport</keyword>
<evidence type="ECO:0000256" key="2">
    <source>
        <dbReference type="ARBA" id="ARBA00022448"/>
    </source>
</evidence>
<sequence length="716" mass="78677">MAEPDFNPANVVPGTFDGTSALPNYLTGREVGEWTGLYDKANQFQAHTGYWSDYVWLMVVGSFAAFMAAWGIGANDVANSFATSVGAKSVTMFQACIIAGVFEFVGAISLGGSVTKTVKGSITDPQNFREEPQIFAYGMMCAAISVATVLFLATYLRQAVSTTHTVIGSVLGFGLVYGGGDGITWNEESDEFPFRKGFTPVVISWFLSPVFTAIISSGVFLITRHAVLRRQNSYQISFYFIPLIVLCTIFIVLLAIFLKGVSEEELPWGTDKKAWVAIVVGAGAAAIATPYAMWLRKKMMREDTEVHQENMERDAEAAHVAAGGTAKEKVEIVKEPTKTEKWLEWFNGTWIGQRSWVKDFVSAMTYDVHAHVATLDDPKVAKLHAEAEVFDPRTEDVFKHMQVITACGVAFVHGANDVANGVGPLAGIWQVYTEHRVQPASSGVKASQPRWILVIGAFGIVFGLAMYGYRIIATLGVDLVCMTPSRGYSAELAATAIIALASTYGLPVSTTQVITGGEIGIGMCETWKMTGVNWLLFIRTFFGWVGALVTGAFFCAFIFSIGVYGPSRTNMDYVLHYQDVMEFEIKDMLSTMKEGCTGWTVPTDVSDPEIRGATWSADLAPELQQKIGTWCAEDPQYNGAFRCPCPYTPIPSPYTDAAGQPLPSHTVKFGEIWGLEQQFNTIFDYAENGEINQYNLMFIFRQVTSMFRNIFRSNNL</sequence>
<evidence type="ECO:0000256" key="7">
    <source>
        <dbReference type="RuleBase" id="RU363058"/>
    </source>
</evidence>
<evidence type="ECO:0000313" key="8">
    <source>
        <dbReference type="EMBL" id="KAF5835960.1"/>
    </source>
</evidence>
<feature type="transmembrane region" description="Helical" evidence="7">
    <location>
        <begin position="274"/>
        <end position="294"/>
    </location>
</feature>